<dbReference type="EMBL" id="KN837099">
    <property type="protein sequence ID" value="KIJ48090.1"/>
    <property type="molecule type" value="Genomic_DNA"/>
</dbReference>
<accession>A0A0C9W504</accession>
<keyword evidence="4" id="KW-1185">Reference proteome</keyword>
<feature type="compositionally biased region" description="Basic residues" evidence="1">
    <location>
        <begin position="401"/>
        <end position="411"/>
    </location>
</feature>
<dbReference type="Gene3D" id="3.40.390.10">
    <property type="entry name" value="Collagenase (Catalytic Domain)"/>
    <property type="match status" value="1"/>
</dbReference>
<dbReference type="InterPro" id="IPR024079">
    <property type="entry name" value="MetalloPept_cat_dom_sf"/>
</dbReference>
<feature type="compositionally biased region" description="Low complexity" evidence="1">
    <location>
        <begin position="384"/>
        <end position="400"/>
    </location>
</feature>
<evidence type="ECO:0000256" key="1">
    <source>
        <dbReference type="SAM" id="MobiDB-lite"/>
    </source>
</evidence>
<organism evidence="3 4">
    <name type="scientific">Sphaerobolus stellatus (strain SS14)</name>
    <dbReference type="NCBI Taxonomy" id="990650"/>
    <lineage>
        <taxon>Eukaryota</taxon>
        <taxon>Fungi</taxon>
        <taxon>Dikarya</taxon>
        <taxon>Basidiomycota</taxon>
        <taxon>Agaricomycotina</taxon>
        <taxon>Agaricomycetes</taxon>
        <taxon>Phallomycetidae</taxon>
        <taxon>Geastrales</taxon>
        <taxon>Sphaerobolaceae</taxon>
        <taxon>Sphaerobolus</taxon>
    </lineage>
</organism>
<name>A0A0C9W504_SPHS4</name>
<evidence type="ECO:0008006" key="5">
    <source>
        <dbReference type="Google" id="ProtNLM"/>
    </source>
</evidence>
<gene>
    <name evidence="3" type="ORF">M422DRAFT_66404</name>
</gene>
<dbReference type="OrthoDB" id="3054515at2759"/>
<feature type="signal peptide" evidence="2">
    <location>
        <begin position="1"/>
        <end position="21"/>
    </location>
</feature>
<dbReference type="Proteomes" id="UP000054279">
    <property type="component" value="Unassembled WGS sequence"/>
</dbReference>
<evidence type="ECO:0000256" key="2">
    <source>
        <dbReference type="SAM" id="SignalP"/>
    </source>
</evidence>
<reference evidence="3 4" key="1">
    <citation type="submission" date="2014-06" db="EMBL/GenBank/DDBJ databases">
        <title>Evolutionary Origins and Diversification of the Mycorrhizal Mutualists.</title>
        <authorList>
            <consortium name="DOE Joint Genome Institute"/>
            <consortium name="Mycorrhizal Genomics Consortium"/>
            <person name="Kohler A."/>
            <person name="Kuo A."/>
            <person name="Nagy L.G."/>
            <person name="Floudas D."/>
            <person name="Copeland A."/>
            <person name="Barry K.W."/>
            <person name="Cichocki N."/>
            <person name="Veneault-Fourrey C."/>
            <person name="LaButti K."/>
            <person name="Lindquist E.A."/>
            <person name="Lipzen A."/>
            <person name="Lundell T."/>
            <person name="Morin E."/>
            <person name="Murat C."/>
            <person name="Riley R."/>
            <person name="Ohm R."/>
            <person name="Sun H."/>
            <person name="Tunlid A."/>
            <person name="Henrissat B."/>
            <person name="Grigoriev I.V."/>
            <person name="Hibbett D.S."/>
            <person name="Martin F."/>
        </authorList>
    </citation>
    <scope>NUCLEOTIDE SEQUENCE [LARGE SCALE GENOMIC DNA]</scope>
    <source>
        <strain evidence="3 4">SS14</strain>
    </source>
</reference>
<dbReference type="HOGENOM" id="CLU_609988_0_0_1"/>
<feature type="region of interest" description="Disordered" evidence="1">
    <location>
        <begin position="277"/>
        <end position="355"/>
    </location>
</feature>
<dbReference type="GO" id="GO:0008237">
    <property type="term" value="F:metallopeptidase activity"/>
    <property type="evidence" value="ECO:0007669"/>
    <property type="project" value="InterPro"/>
</dbReference>
<feature type="region of interest" description="Disordered" evidence="1">
    <location>
        <begin position="384"/>
        <end position="428"/>
    </location>
</feature>
<evidence type="ECO:0000313" key="4">
    <source>
        <dbReference type="Proteomes" id="UP000054279"/>
    </source>
</evidence>
<sequence>MKFYNLFTFSLVATCISYSQGTPLKPRVDPPFFVLNSTPKIKFSCSADQIAYIKTAVTKAAQITSSAANIYSAPRMSQNPIVQAFLGQISEVAFQAEVTKRFKTVAENLERKLSEISADDEEKIQEEDALSFFCQNSKTLLAVTSNQKDTPPAGENRIVLGKKFFQTETAEALFNKDKGIFETANGDLTKWATALDNPGKNYLSSSHTLVHEAQHSLILLGSTSANDNLKDLTNSAGKNNRPNACIELASDADKQSNAENWALLAFVAAVDPDGVRSCTPGTPSRRAVAKNKGTKGTTAPLSCPFVPKGKTAAATGKTATPVTSKTATNKAATGTKKATTGTAKATTGTAKKTTGAAKKTTAGATAKTKATTAKKSTVAKSKTTVPKKTTTAKKVTPVKTAPKKVAVKKTPKRFDTSSGSMPMLVGKPESTSVTSKVIKSTQKLDKLIM</sequence>
<proteinExistence type="predicted"/>
<feature type="compositionally biased region" description="Low complexity" evidence="1">
    <location>
        <begin position="308"/>
        <end position="355"/>
    </location>
</feature>
<feature type="chain" id="PRO_5002205093" description="Lysine-specific metallo-endopeptidase domain-containing protein" evidence="2">
    <location>
        <begin position="22"/>
        <end position="449"/>
    </location>
</feature>
<dbReference type="AlphaFoldDB" id="A0A0C9W504"/>
<protein>
    <recommendedName>
        <fullName evidence="5">Lysine-specific metallo-endopeptidase domain-containing protein</fullName>
    </recommendedName>
</protein>
<evidence type="ECO:0000313" key="3">
    <source>
        <dbReference type="EMBL" id="KIJ48090.1"/>
    </source>
</evidence>
<keyword evidence="2" id="KW-0732">Signal</keyword>